<dbReference type="STRING" id="795797.HacjB3_14405"/>
<reference evidence="2 4" key="1">
    <citation type="journal article" date="2010" name="J. Bacteriol.">
        <title>Complete genome sequence of Halalkalicoccus jeotgali B3(T), an extremely halophilic archaeon.</title>
        <authorList>
            <person name="Roh S.W."/>
            <person name="Nam Y.D."/>
            <person name="Nam S.H."/>
            <person name="Choi S.H."/>
            <person name="Park H.S."/>
            <person name="Bae J.W."/>
        </authorList>
    </citation>
    <scope>NUCLEOTIDE SEQUENCE [LARGE SCALE GENOMIC DNA]</scope>
    <source>
        <strain evidence="2">B3</strain>
        <strain evidence="4">DSM 18796 / CECT 7217 / JCM 14584 / KCTC 4019 / B3</strain>
    </source>
</reference>
<name>D8J8L6_HALJB</name>
<dbReference type="InterPro" id="IPR050415">
    <property type="entry name" value="MRET"/>
</dbReference>
<dbReference type="Proteomes" id="UP000011645">
    <property type="component" value="Unassembled WGS sequence"/>
</dbReference>
<dbReference type="OrthoDB" id="35401at2157"/>
<protein>
    <submittedName>
        <fullName evidence="2">Oxidoreductase FAD-binding domain protein</fullName>
    </submittedName>
    <submittedName>
        <fullName evidence="3">Oxidoreductase FAD-binding domain-containing protein</fullName>
    </submittedName>
</protein>
<evidence type="ECO:0000313" key="3">
    <source>
        <dbReference type="EMBL" id="ELY36997.1"/>
    </source>
</evidence>
<dbReference type="GeneID" id="9420697"/>
<dbReference type="InterPro" id="IPR008333">
    <property type="entry name" value="Cbr1-like_FAD-bd_dom"/>
</dbReference>
<feature type="domain" description="FAD-binding FR-type" evidence="1">
    <location>
        <begin position="1"/>
        <end position="99"/>
    </location>
</feature>
<organism evidence="2 4">
    <name type="scientific">Halalkalicoccus jeotgali (strain DSM 18796 / CECT 7217 / JCM 14584 / KCTC 4019 / B3)</name>
    <dbReference type="NCBI Taxonomy" id="795797"/>
    <lineage>
        <taxon>Archaea</taxon>
        <taxon>Methanobacteriati</taxon>
        <taxon>Methanobacteriota</taxon>
        <taxon>Stenosarchaea group</taxon>
        <taxon>Halobacteria</taxon>
        <taxon>Halobacteriales</taxon>
        <taxon>Halococcaceae</taxon>
        <taxon>Halalkalicoccus</taxon>
    </lineage>
</organism>
<dbReference type="SUPFAM" id="SSF52343">
    <property type="entry name" value="Ferredoxin reductase-like, C-terminal NADP-linked domain"/>
    <property type="match status" value="1"/>
</dbReference>
<dbReference type="GO" id="GO:0016491">
    <property type="term" value="F:oxidoreductase activity"/>
    <property type="evidence" value="ECO:0007669"/>
    <property type="project" value="InterPro"/>
</dbReference>
<dbReference type="RefSeq" id="WP_008416325.1">
    <property type="nucleotide sequence ID" value="NC_014297.1"/>
</dbReference>
<proteinExistence type="predicted"/>
<dbReference type="Gene3D" id="2.40.30.10">
    <property type="entry name" value="Translation factors"/>
    <property type="match status" value="1"/>
</dbReference>
<dbReference type="eggNOG" id="arCOG02200">
    <property type="taxonomic scope" value="Archaea"/>
</dbReference>
<dbReference type="PATRIC" id="fig|795797.18.peg.2883"/>
<evidence type="ECO:0000313" key="5">
    <source>
        <dbReference type="Proteomes" id="UP000011645"/>
    </source>
</evidence>
<keyword evidence="5" id="KW-1185">Reference proteome</keyword>
<dbReference type="InterPro" id="IPR039261">
    <property type="entry name" value="FNR_nucleotide-bd"/>
</dbReference>
<dbReference type="HOGENOM" id="CLU_1297469_0_0_2"/>
<sequence>MEPTRTTITAVREVGADTVAVDLETPDGFDAQPGQFLKLSTTIDGEHVSRFYTLSSPDVDGTIEITIGIDPEGELGPWIADAEGATVTVEGPYGSAYYEDEDDSLILAGGPGVGPAVGIGERALADGNTVTIVYCDDEPVHEERLNALRDEDVTVVVTDELEDHVASYYDGGQVFVYGFQDFVTEALEALEEAGGDLDDAKVENFG</sequence>
<dbReference type="SUPFAM" id="SSF63380">
    <property type="entry name" value="Riboflavin synthase domain-like"/>
    <property type="match status" value="1"/>
</dbReference>
<dbReference type="PROSITE" id="PS51384">
    <property type="entry name" value="FAD_FR"/>
    <property type="match status" value="1"/>
</dbReference>
<gene>
    <name evidence="2" type="ordered locus">HacjB3_14405</name>
    <name evidence="3" type="ORF">C497_09638</name>
</gene>
<dbReference type="InterPro" id="IPR017927">
    <property type="entry name" value="FAD-bd_FR_type"/>
</dbReference>
<reference evidence="3 5" key="2">
    <citation type="journal article" date="2014" name="PLoS Genet.">
        <title>Phylogenetically driven sequencing of extremely halophilic archaea reveals strategies for static and dynamic osmo-response.</title>
        <authorList>
            <person name="Becker E.A."/>
            <person name="Seitzer P.M."/>
            <person name="Tritt A."/>
            <person name="Larsen D."/>
            <person name="Krusor M."/>
            <person name="Yao A.I."/>
            <person name="Wu D."/>
            <person name="Madern D."/>
            <person name="Eisen J.A."/>
            <person name="Darling A.E."/>
            <person name="Facciotti M.T."/>
        </authorList>
    </citation>
    <scope>NUCLEOTIDE SEQUENCE [LARGE SCALE GENOMIC DNA]</scope>
    <source>
        <strain evidence="3">B3</strain>
        <strain evidence="5">DSM 18796 / CECT 7217 / JCM 14584 / KCTC 4019 / B3</strain>
    </source>
</reference>
<dbReference type="PANTHER" id="PTHR47354:SF5">
    <property type="entry name" value="PROTEIN RFBI"/>
    <property type="match status" value="1"/>
</dbReference>
<dbReference type="InterPro" id="IPR017938">
    <property type="entry name" value="Riboflavin_synthase-like_b-brl"/>
</dbReference>
<dbReference type="EMBL" id="AOHV01000027">
    <property type="protein sequence ID" value="ELY36997.1"/>
    <property type="molecule type" value="Genomic_DNA"/>
</dbReference>
<dbReference type="EMBL" id="CP002062">
    <property type="protein sequence ID" value="ADJ16262.1"/>
    <property type="molecule type" value="Genomic_DNA"/>
</dbReference>
<dbReference type="KEGG" id="hje:HacjB3_14405"/>
<dbReference type="CDD" id="cd00322">
    <property type="entry name" value="FNR_like"/>
    <property type="match status" value="1"/>
</dbReference>
<evidence type="ECO:0000259" key="1">
    <source>
        <dbReference type="PROSITE" id="PS51384"/>
    </source>
</evidence>
<accession>D8J8L6</accession>
<evidence type="ECO:0000313" key="2">
    <source>
        <dbReference type="EMBL" id="ADJ16262.1"/>
    </source>
</evidence>
<dbReference type="Proteomes" id="UP000000390">
    <property type="component" value="Chromosome"/>
</dbReference>
<evidence type="ECO:0000313" key="4">
    <source>
        <dbReference type="Proteomes" id="UP000000390"/>
    </source>
</evidence>
<dbReference type="Pfam" id="PF00970">
    <property type="entry name" value="FAD_binding_6"/>
    <property type="match status" value="1"/>
</dbReference>
<dbReference type="PANTHER" id="PTHR47354">
    <property type="entry name" value="NADH OXIDOREDUCTASE HCR"/>
    <property type="match status" value="1"/>
</dbReference>
<dbReference type="AlphaFoldDB" id="D8J8L6"/>